<dbReference type="GO" id="GO:0005506">
    <property type="term" value="F:iron ion binding"/>
    <property type="evidence" value="ECO:0007669"/>
    <property type="project" value="InterPro"/>
</dbReference>
<keyword evidence="8" id="KW-0503">Monooxygenase</keyword>
<dbReference type="Gene3D" id="1.10.630.10">
    <property type="entry name" value="Cytochrome P450"/>
    <property type="match status" value="1"/>
</dbReference>
<comment type="similarity">
    <text evidence="2">Belongs to the cytochrome P450 family.</text>
</comment>
<dbReference type="Gene3D" id="1.25.40.10">
    <property type="entry name" value="Tetratricopeptide repeat domain"/>
    <property type="match status" value="2"/>
</dbReference>
<dbReference type="GO" id="GO:0004497">
    <property type="term" value="F:monooxygenase activity"/>
    <property type="evidence" value="ECO:0007669"/>
    <property type="project" value="UniProtKB-KW"/>
</dbReference>
<dbReference type="InParanoid" id="A0A061G0B9"/>
<dbReference type="GO" id="GO:0016705">
    <property type="term" value="F:oxidoreductase activity, acting on paired donors, with incorporation or reduction of molecular oxygen"/>
    <property type="evidence" value="ECO:0007669"/>
    <property type="project" value="InterPro"/>
</dbReference>
<dbReference type="PROSITE" id="PS51375">
    <property type="entry name" value="PPR"/>
    <property type="match status" value="3"/>
</dbReference>
<dbReference type="OMA" id="MIRAYSC"/>
<dbReference type="NCBIfam" id="TIGR00756">
    <property type="entry name" value="PPR"/>
    <property type="match status" value="2"/>
</dbReference>
<evidence type="ECO:0000256" key="9">
    <source>
        <dbReference type="PIRSR" id="PIRSR602403-1"/>
    </source>
</evidence>
<dbReference type="GO" id="GO:0020037">
    <property type="term" value="F:heme binding"/>
    <property type="evidence" value="ECO:0007669"/>
    <property type="project" value="InterPro"/>
</dbReference>
<keyword evidence="6" id="KW-0560">Oxidoreductase</keyword>
<feature type="repeat" description="PPR" evidence="10">
    <location>
        <begin position="215"/>
        <end position="249"/>
    </location>
</feature>
<comment type="cofactor">
    <cofactor evidence="1 9">
        <name>heme</name>
        <dbReference type="ChEBI" id="CHEBI:30413"/>
    </cofactor>
</comment>
<sequence length="768" mass="88157">MQNLSNDNVKPDKITMASVLSACAYLGAIDHGKWIHSYLRRSGVECDLVVGTALIDMYGKCGSVERAYEVFKEMPRRDTLAWTAMISAFALHGYSKEAFDTFVEMEAVGVNPNHVTFVSLLSACVHSGLVEKGRWCFDMMRRVYSIEPQLHHYACMVDVLSRAGLIEEVENLVRSMPMKPDVFVWDALLGGCQIHGNIELGERVAQYLIDLEPMNHAFYIDLCDIYAKAGRFDDVKRIRALMKERGIRKEVAGCRMIEVDEFVLEFSLKGWPELVMDEIVVILNLLKNEIKGEELISKDKRPPVAGLMLHQLVHFNGLFDYQTSLAKKHSTYRLIMPLRSEIYTADPVNIEHILKTNFPNYGRGARAVILRDLFGDGIFAVDGEKWRHQRKLASHEFSTKVLREYSTAVFQDNAAKLVSKVSIMGAARHAMDLQDMFMKSTLDSIFKVGFGVELNALSGSDEFGNQFTKAFDDSNVIVYWRFVDPFWKVKRLLNIGLEAALKRNVKIIDDFIFELVRCKREQMKNEKLVRDREDILSRFLMESEKDPENMTDQYLRDIILNFMIAGKDTSANTLTWFFYMLCKHPLVQKKVVQEVIESTQAEDKICADEFSRLMTEQALDRMQYLHAALTETLRLYPAVPADGKRAAEDDVLPDGFKVKKGDGVTYMAYAMGRMTYIWGEDADEYRPERWLENGIFQPESPFKFTAFQAGPRICLGKEFAYRQMKILAAVLLYFFQFRLVDETKEATYRTMFTLHMAEGLNVYAFPRA</sequence>
<dbReference type="PANTHER" id="PTHR24296">
    <property type="entry name" value="CYTOCHROME P450"/>
    <property type="match status" value="1"/>
</dbReference>
<feature type="repeat" description="PPR" evidence="10">
    <location>
        <begin position="78"/>
        <end position="112"/>
    </location>
</feature>
<evidence type="ECO:0000313" key="11">
    <source>
        <dbReference type="EMBL" id="EOY23006.1"/>
    </source>
</evidence>
<keyword evidence="12" id="KW-1185">Reference proteome</keyword>
<proteinExistence type="inferred from homology"/>
<feature type="repeat" description="PPR" evidence="10">
    <location>
        <begin position="47"/>
        <end position="77"/>
    </location>
</feature>
<evidence type="ECO:0000256" key="4">
    <source>
        <dbReference type="ARBA" id="ARBA00022723"/>
    </source>
</evidence>
<keyword evidence="5" id="KW-0677">Repeat</keyword>
<dbReference type="InterPro" id="IPR001128">
    <property type="entry name" value="Cyt_P450"/>
</dbReference>
<evidence type="ECO:0000256" key="3">
    <source>
        <dbReference type="ARBA" id="ARBA00022617"/>
    </source>
</evidence>
<dbReference type="HOGENOM" id="CLU_363852_0_0_1"/>
<feature type="binding site" description="axial binding residue" evidence="9">
    <location>
        <position position="714"/>
    </location>
    <ligand>
        <name>heme</name>
        <dbReference type="ChEBI" id="CHEBI:30413"/>
    </ligand>
    <ligandPart>
        <name>Fe</name>
        <dbReference type="ChEBI" id="CHEBI:18248"/>
    </ligandPart>
</feature>
<dbReference type="InterPro" id="IPR002403">
    <property type="entry name" value="Cyt_P450_E_grp-IV"/>
</dbReference>
<evidence type="ECO:0000313" key="12">
    <source>
        <dbReference type="Proteomes" id="UP000026915"/>
    </source>
</evidence>
<dbReference type="Gramene" id="EOY23006">
    <property type="protein sequence ID" value="EOY23006"/>
    <property type="gene ID" value="TCM_015020"/>
</dbReference>
<dbReference type="FunCoup" id="A0A061G0B9">
    <property type="interactions" value="152"/>
</dbReference>
<dbReference type="Pfam" id="PF13041">
    <property type="entry name" value="PPR_2"/>
    <property type="match status" value="1"/>
</dbReference>
<keyword evidence="7 9" id="KW-0408">Iron</keyword>
<dbReference type="Proteomes" id="UP000026915">
    <property type="component" value="Chromosome 3"/>
</dbReference>
<dbReference type="InterPro" id="IPR046848">
    <property type="entry name" value="E_motif"/>
</dbReference>
<name>A0A061G0B9_THECC</name>
<dbReference type="PRINTS" id="PR00385">
    <property type="entry name" value="P450"/>
</dbReference>
<evidence type="ECO:0000256" key="8">
    <source>
        <dbReference type="ARBA" id="ARBA00023033"/>
    </source>
</evidence>
<evidence type="ECO:0000256" key="6">
    <source>
        <dbReference type="ARBA" id="ARBA00023002"/>
    </source>
</evidence>
<accession>A0A061G0B9</accession>
<evidence type="ECO:0000256" key="2">
    <source>
        <dbReference type="ARBA" id="ARBA00010617"/>
    </source>
</evidence>
<dbReference type="Pfam" id="PF01535">
    <property type="entry name" value="PPR"/>
    <property type="match status" value="2"/>
</dbReference>
<dbReference type="Pfam" id="PF20431">
    <property type="entry name" value="E_motif"/>
    <property type="match status" value="1"/>
</dbReference>
<evidence type="ECO:0000256" key="5">
    <source>
        <dbReference type="ARBA" id="ARBA00022737"/>
    </source>
</evidence>
<dbReference type="AlphaFoldDB" id="A0A061G0B9"/>
<dbReference type="Pfam" id="PF00067">
    <property type="entry name" value="p450"/>
    <property type="match status" value="1"/>
</dbReference>
<dbReference type="InterPro" id="IPR011990">
    <property type="entry name" value="TPR-like_helical_dom_sf"/>
</dbReference>
<evidence type="ECO:0000256" key="7">
    <source>
        <dbReference type="ARBA" id="ARBA00023004"/>
    </source>
</evidence>
<reference evidence="11 12" key="1">
    <citation type="journal article" date="2013" name="Genome Biol.">
        <title>The genome sequence of the most widely cultivated cacao type and its use to identify candidate genes regulating pod color.</title>
        <authorList>
            <person name="Motamayor J.C."/>
            <person name="Mockaitis K."/>
            <person name="Schmutz J."/>
            <person name="Haiminen N."/>
            <person name="Iii D.L."/>
            <person name="Cornejo O."/>
            <person name="Findley S.D."/>
            <person name="Zheng P."/>
            <person name="Utro F."/>
            <person name="Royaert S."/>
            <person name="Saski C."/>
            <person name="Jenkins J."/>
            <person name="Podicheti R."/>
            <person name="Zhao M."/>
            <person name="Scheffler B.E."/>
            <person name="Stack J.C."/>
            <person name="Feltus F.A."/>
            <person name="Mustiga G.M."/>
            <person name="Amores F."/>
            <person name="Phillips W."/>
            <person name="Marelli J.P."/>
            <person name="May G.D."/>
            <person name="Shapiro H."/>
            <person name="Ma J."/>
            <person name="Bustamante C.D."/>
            <person name="Schnell R.J."/>
            <person name="Main D."/>
            <person name="Gilbert D."/>
            <person name="Parida L."/>
            <person name="Kuhn D.N."/>
        </authorList>
    </citation>
    <scope>NUCLEOTIDE SEQUENCE [LARGE SCALE GENOMIC DNA]</scope>
    <source>
        <strain evidence="12">cv. Matina 1-6</strain>
    </source>
</reference>
<organism evidence="11 12">
    <name type="scientific">Theobroma cacao</name>
    <name type="common">Cacao</name>
    <name type="synonym">Cocoa</name>
    <dbReference type="NCBI Taxonomy" id="3641"/>
    <lineage>
        <taxon>Eukaryota</taxon>
        <taxon>Viridiplantae</taxon>
        <taxon>Streptophyta</taxon>
        <taxon>Embryophyta</taxon>
        <taxon>Tracheophyta</taxon>
        <taxon>Spermatophyta</taxon>
        <taxon>Magnoliopsida</taxon>
        <taxon>eudicotyledons</taxon>
        <taxon>Gunneridae</taxon>
        <taxon>Pentapetalae</taxon>
        <taxon>rosids</taxon>
        <taxon>malvids</taxon>
        <taxon>Malvales</taxon>
        <taxon>Malvaceae</taxon>
        <taxon>Byttnerioideae</taxon>
        <taxon>Theobroma</taxon>
    </lineage>
</organism>
<evidence type="ECO:0000256" key="10">
    <source>
        <dbReference type="PROSITE-ProRule" id="PRU00708"/>
    </source>
</evidence>
<keyword evidence="4 9" id="KW-0479">Metal-binding</keyword>
<protein>
    <submittedName>
        <fullName evidence="11">Cytochrome P450 704C1</fullName>
    </submittedName>
</protein>
<dbReference type="FunFam" id="1.25.40.10:FF:000329">
    <property type="entry name" value="Pentatricopeptide repeat-containing protein"/>
    <property type="match status" value="1"/>
</dbReference>
<dbReference type="SUPFAM" id="SSF48264">
    <property type="entry name" value="Cytochrome P450"/>
    <property type="match status" value="1"/>
</dbReference>
<dbReference type="PRINTS" id="PR00465">
    <property type="entry name" value="EP450IV"/>
</dbReference>
<dbReference type="InterPro" id="IPR002885">
    <property type="entry name" value="PPR_rpt"/>
</dbReference>
<dbReference type="eggNOG" id="KOG0157">
    <property type="taxonomic scope" value="Eukaryota"/>
</dbReference>
<dbReference type="InterPro" id="IPR036396">
    <property type="entry name" value="Cyt_P450_sf"/>
</dbReference>
<evidence type="ECO:0000256" key="1">
    <source>
        <dbReference type="ARBA" id="ARBA00001971"/>
    </source>
</evidence>
<gene>
    <name evidence="11" type="ORF">TCM_015020</name>
</gene>
<dbReference type="CDD" id="cd11064">
    <property type="entry name" value="CYP86A"/>
    <property type="match status" value="1"/>
</dbReference>
<dbReference type="eggNOG" id="KOG4197">
    <property type="taxonomic scope" value="Eukaryota"/>
</dbReference>
<keyword evidence="3 9" id="KW-0349">Heme</keyword>
<dbReference type="EMBL" id="CM001881">
    <property type="protein sequence ID" value="EOY23006.1"/>
    <property type="molecule type" value="Genomic_DNA"/>
</dbReference>